<sequence length="57" mass="6412">MADERQNELDRTADTSIRTFASESRADAEQSQEVNITQEQVSDMYKMGTIDDAQGLN</sequence>
<reference evidence="2" key="1">
    <citation type="submission" date="2023-07" db="EMBL/GenBank/DDBJ databases">
        <authorList>
            <person name="Ivanov I."/>
            <person name="Teneva D."/>
            <person name="Stoikov I."/>
        </authorList>
    </citation>
    <scope>NUCLEOTIDE SEQUENCE</scope>
    <source>
        <strain evidence="2">4475</strain>
    </source>
</reference>
<dbReference type="Proteomes" id="UP001189619">
    <property type="component" value="Chromosome"/>
</dbReference>
<keyword evidence="3" id="KW-1185">Reference proteome</keyword>
<accession>A0AA48M7L1</accession>
<proteinExistence type="predicted"/>
<name>A0AA48M7L1_9BACL</name>
<dbReference type="InterPro" id="IPR025100">
    <property type="entry name" value="DUF4025"/>
</dbReference>
<feature type="region of interest" description="Disordered" evidence="1">
    <location>
        <begin position="1"/>
        <end position="40"/>
    </location>
</feature>
<dbReference type="Pfam" id="PF13217">
    <property type="entry name" value="DUF4025"/>
    <property type="match status" value="1"/>
</dbReference>
<dbReference type="AlphaFoldDB" id="A0AA48M7L1"/>
<feature type="compositionally biased region" description="Basic and acidic residues" evidence="1">
    <location>
        <begin position="1"/>
        <end position="13"/>
    </location>
</feature>
<gene>
    <name evidence="2" type="ORF">BSPP4475_07360</name>
</gene>
<feature type="compositionally biased region" description="Polar residues" evidence="1">
    <location>
        <begin position="29"/>
        <end position="40"/>
    </location>
</feature>
<evidence type="ECO:0000256" key="1">
    <source>
        <dbReference type="SAM" id="MobiDB-lite"/>
    </source>
</evidence>
<evidence type="ECO:0000313" key="2">
    <source>
        <dbReference type="EMBL" id="CAJ1002125.1"/>
    </source>
</evidence>
<organism evidence="2 3">
    <name type="scientific">Brevibacillus aydinogluensis</name>
    <dbReference type="NCBI Taxonomy" id="927786"/>
    <lineage>
        <taxon>Bacteria</taxon>
        <taxon>Bacillati</taxon>
        <taxon>Bacillota</taxon>
        <taxon>Bacilli</taxon>
        <taxon>Bacillales</taxon>
        <taxon>Paenibacillaceae</taxon>
        <taxon>Brevibacillus</taxon>
    </lineage>
</organism>
<protein>
    <submittedName>
        <fullName evidence="2">DUF4025 domain-containing protein</fullName>
    </submittedName>
</protein>
<dbReference type="KEGG" id="bayd:BSPP4475_07360"/>
<dbReference type="EMBL" id="OY569118">
    <property type="protein sequence ID" value="CAJ1002125.1"/>
    <property type="molecule type" value="Genomic_DNA"/>
</dbReference>
<evidence type="ECO:0000313" key="3">
    <source>
        <dbReference type="Proteomes" id="UP001189619"/>
    </source>
</evidence>
<dbReference type="RefSeq" id="WP_230077116.1">
    <property type="nucleotide sequence ID" value="NZ_JAUSVZ010000002.1"/>
</dbReference>